<accession>A0A2G8RAZ0</accession>
<dbReference type="Proteomes" id="UP000231259">
    <property type="component" value="Unassembled WGS sequence"/>
</dbReference>
<reference evidence="4 5" key="1">
    <citation type="submission" date="2013-09" db="EMBL/GenBank/DDBJ databases">
        <title>Genome sequencing of Phaeobacter antarcticus sp. nov. SM1211.</title>
        <authorList>
            <person name="Zhang X.-Y."/>
            <person name="Liu C."/>
            <person name="Chen X.-L."/>
            <person name="Xie B.-B."/>
            <person name="Qin Q.-L."/>
            <person name="Rong J.-C."/>
            <person name="Zhang Y.-Z."/>
        </authorList>
    </citation>
    <scope>NUCLEOTIDE SEQUENCE [LARGE SCALE GENOMIC DNA]</scope>
    <source>
        <strain evidence="4 5">SM1211</strain>
    </source>
</reference>
<dbReference type="Gene3D" id="1.10.357.10">
    <property type="entry name" value="Tetracycline Repressor, domain 2"/>
    <property type="match status" value="1"/>
</dbReference>
<feature type="domain" description="HTH tetR-type" evidence="3">
    <location>
        <begin position="7"/>
        <end position="67"/>
    </location>
</feature>
<keyword evidence="5" id="KW-1185">Reference proteome</keyword>
<sequence length="207" mass="23122">MVKPIADIRRPAIVQAAIRTIGKHGLPTPSYDLIAQEAEMSRQLVRHYFPNPEELMVSVCDGLAAAYEEALAEGILNADKSGRLSLFLDFYFNFLAGENLAKPMDDGVYDAMMSLATGSEKVRQSLHNHYAQLQSTIAQEVRVNDPSLSRSACHEIGYLFVTLIYGHWKMVASLGFSENNNRVAREAVDRLIASYQMEIGVREKWAV</sequence>
<dbReference type="PROSITE" id="PS50977">
    <property type="entry name" value="HTH_TETR_2"/>
    <property type="match status" value="1"/>
</dbReference>
<evidence type="ECO:0000256" key="1">
    <source>
        <dbReference type="ARBA" id="ARBA00023125"/>
    </source>
</evidence>
<dbReference type="InterPro" id="IPR009057">
    <property type="entry name" value="Homeodomain-like_sf"/>
</dbReference>
<feature type="DNA-binding region" description="H-T-H motif" evidence="2">
    <location>
        <begin position="30"/>
        <end position="49"/>
    </location>
</feature>
<evidence type="ECO:0000313" key="5">
    <source>
        <dbReference type="Proteomes" id="UP000231259"/>
    </source>
</evidence>
<name>A0A2G8RAZ0_9RHOB</name>
<dbReference type="SUPFAM" id="SSF46689">
    <property type="entry name" value="Homeodomain-like"/>
    <property type="match status" value="1"/>
</dbReference>
<evidence type="ECO:0000313" key="4">
    <source>
        <dbReference type="EMBL" id="PIL18726.1"/>
    </source>
</evidence>
<keyword evidence="1 2" id="KW-0238">DNA-binding</keyword>
<dbReference type="InterPro" id="IPR001647">
    <property type="entry name" value="HTH_TetR"/>
</dbReference>
<proteinExistence type="predicted"/>
<organism evidence="4 5">
    <name type="scientific">Puniceibacterium antarcticum</name>
    <dbReference type="NCBI Taxonomy" id="1206336"/>
    <lineage>
        <taxon>Bacteria</taxon>
        <taxon>Pseudomonadati</taxon>
        <taxon>Pseudomonadota</taxon>
        <taxon>Alphaproteobacteria</taxon>
        <taxon>Rhodobacterales</taxon>
        <taxon>Paracoccaceae</taxon>
        <taxon>Puniceibacterium</taxon>
    </lineage>
</organism>
<comment type="caution">
    <text evidence="4">The sequence shown here is derived from an EMBL/GenBank/DDBJ whole genome shotgun (WGS) entry which is preliminary data.</text>
</comment>
<gene>
    <name evidence="4" type="ORF">P775_19330</name>
</gene>
<dbReference type="AlphaFoldDB" id="A0A2G8RAZ0"/>
<evidence type="ECO:0000259" key="3">
    <source>
        <dbReference type="PROSITE" id="PS50977"/>
    </source>
</evidence>
<protein>
    <recommendedName>
        <fullName evidence="3">HTH tetR-type domain-containing protein</fullName>
    </recommendedName>
</protein>
<dbReference type="GO" id="GO:0003677">
    <property type="term" value="F:DNA binding"/>
    <property type="evidence" value="ECO:0007669"/>
    <property type="project" value="UniProtKB-UniRule"/>
</dbReference>
<evidence type="ECO:0000256" key="2">
    <source>
        <dbReference type="PROSITE-ProRule" id="PRU00335"/>
    </source>
</evidence>
<dbReference type="EMBL" id="AWWI01000121">
    <property type="protein sequence ID" value="PIL18726.1"/>
    <property type="molecule type" value="Genomic_DNA"/>
</dbReference>